<gene>
    <name evidence="3" type="ORF">J2Z56_001650</name>
    <name evidence="4" type="ORF">J2Z57_001773</name>
</gene>
<dbReference type="InterPro" id="IPR012429">
    <property type="entry name" value="HGSNAT_cat"/>
</dbReference>
<evidence type="ECO:0000313" key="6">
    <source>
        <dbReference type="Proteomes" id="UP001231587"/>
    </source>
</evidence>
<reference evidence="3" key="1">
    <citation type="submission" date="2021-03" db="EMBL/GenBank/DDBJ databases">
        <title>Genomic Encyclopedia of Type Strains, Phase IV (KMG-IV): sequencing the most valuable type-strain genomes for metagenomic binning, comparative biology and taxonomic classification.</title>
        <authorList>
            <person name="Goeker M."/>
        </authorList>
    </citation>
    <scope>NUCLEOTIDE SEQUENCE</scope>
    <source>
        <strain evidence="3">DSM 15523</strain>
        <strain evidence="4 6">DSM 16476</strain>
    </source>
</reference>
<feature type="domain" description="Heparan-alpha-glucosaminide N-acetyltransferase catalytic" evidence="2">
    <location>
        <begin position="5"/>
        <end position="218"/>
    </location>
</feature>
<dbReference type="EMBL" id="JAUSUU010000005">
    <property type="protein sequence ID" value="MDQ0335325.1"/>
    <property type="molecule type" value="Genomic_DNA"/>
</dbReference>
<keyword evidence="1" id="KW-0812">Transmembrane</keyword>
<dbReference type="RefSeq" id="WP_057783374.1">
    <property type="nucleotide sequence ID" value="NZ_JAGGJQ010000004.1"/>
</dbReference>
<feature type="transmembrane region" description="Helical" evidence="1">
    <location>
        <begin position="295"/>
        <end position="315"/>
    </location>
</feature>
<evidence type="ECO:0000313" key="3">
    <source>
        <dbReference type="EMBL" id="MBP1839726.1"/>
    </source>
</evidence>
<organism evidence="3 5">
    <name type="scientific">Formosa algae</name>
    <dbReference type="NCBI Taxonomy" id="225843"/>
    <lineage>
        <taxon>Bacteria</taxon>
        <taxon>Pseudomonadati</taxon>
        <taxon>Bacteroidota</taxon>
        <taxon>Flavobacteriia</taxon>
        <taxon>Flavobacteriales</taxon>
        <taxon>Flavobacteriaceae</taxon>
        <taxon>Formosa</taxon>
    </lineage>
</organism>
<keyword evidence="1" id="KW-1133">Transmembrane helix</keyword>
<dbReference type="EMBL" id="JAGGJQ010000004">
    <property type="protein sequence ID" value="MBP1839726.1"/>
    <property type="molecule type" value="Genomic_DNA"/>
</dbReference>
<accession>A0A9X0YJI6</accession>
<dbReference type="OrthoDB" id="1418407at2"/>
<feature type="transmembrane region" description="Helical" evidence="1">
    <location>
        <begin position="321"/>
        <end position="340"/>
    </location>
</feature>
<evidence type="ECO:0000313" key="4">
    <source>
        <dbReference type="EMBL" id="MDQ0335325.1"/>
    </source>
</evidence>
<feature type="transmembrane region" description="Helical" evidence="1">
    <location>
        <begin position="255"/>
        <end position="275"/>
    </location>
</feature>
<name>A0A9X0YJI6_9FLAO</name>
<proteinExistence type="predicted"/>
<comment type="caution">
    <text evidence="3">The sequence shown here is derived from an EMBL/GenBank/DDBJ whole genome shotgun (WGS) entry which is preliminary data.</text>
</comment>
<protein>
    <submittedName>
        <fullName evidence="3">Membrane protein</fullName>
    </submittedName>
</protein>
<sequence length="373" mass="42588">MKDNRLYFLDAVRAFAILMMLQGHFIDGLLAPVYKSSTHTLFNIWADLRGNTAPLFFTITGLVVMFLLKKAEAKHTEHSRVKKSLKRGVSLILIGYALRIPIFYWLSGHFNSYFLVIDVLQIIGVSLLLLNGLYLLLKVNAKLLPIVLTAIGTLIFVAEPLYRNLTLPQVPDLFVNYLTKENGSVFNIFPWFGYVAYGGVLGILFQKFQPKDHFKTVTIYSFLIGGLFLCYLSSMTLELLYMLTDIRLFYDAANYNYLFSRLGAVSITFGIFYALESYLKHPLISKLGNNTLSIYVVHFIILYGSFTGFGLYRYLHHTLTPFSAIFGALSFMVVVCCIVLQSDKIKAFLNFYIRKAASFIKANTVTRIRLYRR</sequence>
<evidence type="ECO:0000256" key="1">
    <source>
        <dbReference type="SAM" id="Phobius"/>
    </source>
</evidence>
<feature type="transmembrane region" description="Helical" evidence="1">
    <location>
        <begin position="51"/>
        <end position="68"/>
    </location>
</feature>
<dbReference type="AlphaFoldDB" id="A0A9X0YJI6"/>
<dbReference type="Proteomes" id="UP001231587">
    <property type="component" value="Unassembled WGS sequence"/>
</dbReference>
<feature type="transmembrane region" description="Helical" evidence="1">
    <location>
        <begin position="113"/>
        <end position="136"/>
    </location>
</feature>
<keyword evidence="6" id="KW-1185">Reference proteome</keyword>
<feature type="transmembrane region" description="Helical" evidence="1">
    <location>
        <begin position="89"/>
        <end position="107"/>
    </location>
</feature>
<keyword evidence="1" id="KW-0472">Membrane</keyword>
<dbReference type="Proteomes" id="UP001138672">
    <property type="component" value="Unassembled WGS sequence"/>
</dbReference>
<feature type="transmembrane region" description="Helical" evidence="1">
    <location>
        <begin position="143"/>
        <end position="165"/>
    </location>
</feature>
<evidence type="ECO:0000313" key="5">
    <source>
        <dbReference type="Proteomes" id="UP001138672"/>
    </source>
</evidence>
<evidence type="ECO:0000259" key="2">
    <source>
        <dbReference type="Pfam" id="PF07786"/>
    </source>
</evidence>
<feature type="transmembrane region" description="Helical" evidence="1">
    <location>
        <begin position="185"/>
        <end position="205"/>
    </location>
</feature>
<feature type="transmembrane region" description="Helical" evidence="1">
    <location>
        <begin position="217"/>
        <end position="243"/>
    </location>
</feature>
<feature type="transmembrane region" description="Helical" evidence="1">
    <location>
        <begin position="12"/>
        <end position="31"/>
    </location>
</feature>
<dbReference type="Pfam" id="PF07786">
    <property type="entry name" value="HGSNAT_cat"/>
    <property type="match status" value="1"/>
</dbReference>